<gene>
    <name evidence="14" type="primary">ispDF</name>
    <name evidence="16" type="ORF">V6R86_09920</name>
</gene>
<dbReference type="PROSITE" id="PS01350">
    <property type="entry name" value="ISPF"/>
    <property type="match status" value="1"/>
</dbReference>
<dbReference type="NCBIfam" id="TIGR00151">
    <property type="entry name" value="ispF"/>
    <property type="match status" value="1"/>
</dbReference>
<dbReference type="InterPro" id="IPR026596">
    <property type="entry name" value="IspD/F"/>
</dbReference>
<feature type="binding site" evidence="14">
    <location>
        <begin position="229"/>
        <end position="231"/>
    </location>
    <ligand>
        <name>4-CDP-2-C-methyl-D-erythritol 2-phosphate</name>
        <dbReference type="ChEBI" id="CHEBI:57919"/>
    </ligand>
</feature>
<feature type="binding site" evidence="14">
    <location>
        <begin position="353"/>
        <end position="356"/>
    </location>
    <ligand>
        <name>4-CDP-2-C-methyl-D-erythritol 2-phosphate</name>
        <dbReference type="ChEBI" id="CHEBI:57919"/>
    </ligand>
</feature>
<sequence>MDKVTALIVAAGSGTRMGADTPKQYRRLAGKPLVRHAVEALARHPRITAVRVVIGAGQQELAREALAGLDVGPLITGGAERADSVRAGLAEIEDGIVLVHDAARPFCPPEVVDRLIDALGKADGAVPVLPVADTLAKGDSELRGTVNRTQLLRIQTPQAFHLEDLRYAYDEAGTGAPTDESTVMQHAGLKVATVAGDENLFKLTSPRDWERAEMMLAARMISRSGSGFDVHAFEGTGPLIMGGIVIDHPQGLAGHSDADVVLHAITDALLGAAALGDIGQHFPPSDPQWKGASSDRFLRHAADLIEARGGIIDHVDCTVICEAPKVGPHRAAMQARVAEILGLRPDAVSIKATTTEQLGFTGRREGIASSAIATIRLPA</sequence>
<dbReference type="Pfam" id="PF01128">
    <property type="entry name" value="IspD"/>
    <property type="match status" value="1"/>
</dbReference>
<evidence type="ECO:0000256" key="9">
    <source>
        <dbReference type="ARBA" id="ARBA00022695"/>
    </source>
</evidence>
<dbReference type="PROSITE" id="PS01295">
    <property type="entry name" value="ISPD"/>
    <property type="match status" value="1"/>
</dbReference>
<feature type="binding site" evidence="14">
    <location>
        <position position="363"/>
    </location>
    <ligand>
        <name>4-CDP-2-C-methyl-D-erythritol 2-phosphate</name>
        <dbReference type="ChEBI" id="CHEBI:57919"/>
    </ligand>
</feature>
<feature type="site" description="Positions MEP for the nucleophilic attack" evidence="14">
    <location>
        <position position="148"/>
    </location>
</feature>
<dbReference type="Gene3D" id="3.90.550.10">
    <property type="entry name" value="Spore Coat Polysaccharide Biosynthesis Protein SpsA, Chain A"/>
    <property type="match status" value="1"/>
</dbReference>
<feature type="site" description="Transition state stabilizer" evidence="14">
    <location>
        <position position="354"/>
    </location>
</feature>
<keyword evidence="12 14" id="KW-0456">Lyase</keyword>
<reference evidence="16 17" key="1">
    <citation type="submission" date="2024-02" db="EMBL/GenBank/DDBJ databases">
        <title>Full genome sequence of Sphingomonas kaistensis.</title>
        <authorList>
            <person name="Poletto B.L."/>
            <person name="Silva G."/>
            <person name="Galante D."/>
            <person name="Campos K.R."/>
            <person name="Santos M.B.N."/>
            <person name="Sacchi C.T."/>
        </authorList>
    </citation>
    <scope>NUCLEOTIDE SEQUENCE [LARGE SCALE GENOMIC DNA]</scope>
    <source>
        <strain evidence="16 17">MA4R</strain>
    </source>
</reference>
<feature type="site" description="Positions MEP for the nucleophilic attack" evidence="14">
    <location>
        <position position="202"/>
    </location>
</feature>
<dbReference type="EC" id="4.6.1.12" evidence="14"/>
<evidence type="ECO:0000256" key="1">
    <source>
        <dbReference type="ARBA" id="ARBA00000200"/>
    </source>
</evidence>
<dbReference type="NCBIfam" id="NF006899">
    <property type="entry name" value="PRK09382.1"/>
    <property type="match status" value="1"/>
</dbReference>
<comment type="similarity">
    <text evidence="6">Belongs to the IspF family.</text>
</comment>
<evidence type="ECO:0000256" key="5">
    <source>
        <dbReference type="ARBA" id="ARBA00004787"/>
    </source>
</evidence>
<dbReference type="InterPro" id="IPR018294">
    <property type="entry name" value="ISPD_synthase_CS"/>
</dbReference>
<evidence type="ECO:0000256" key="12">
    <source>
        <dbReference type="ARBA" id="ARBA00023239"/>
    </source>
</evidence>
<feature type="binding site" evidence="14">
    <location>
        <position position="360"/>
    </location>
    <ligand>
        <name>4-CDP-2-C-methyl-D-erythritol 2-phosphate</name>
        <dbReference type="ChEBI" id="CHEBI:57919"/>
    </ligand>
</feature>
<feature type="binding site" evidence="14">
    <location>
        <position position="229"/>
    </location>
    <ligand>
        <name>a divalent metal cation</name>
        <dbReference type="ChEBI" id="CHEBI:60240"/>
    </ligand>
</feature>
<keyword evidence="10 14" id="KW-0479">Metal-binding</keyword>
<dbReference type="CDD" id="cd02516">
    <property type="entry name" value="CDP-ME_synthetase"/>
    <property type="match status" value="1"/>
</dbReference>
<dbReference type="PANTHER" id="PTHR43181">
    <property type="entry name" value="2-C-METHYL-D-ERYTHRITOL 2,4-CYCLODIPHOSPHATE SYNTHASE, CHLOROPLASTIC"/>
    <property type="match status" value="1"/>
</dbReference>
<feature type="binding site" evidence="14">
    <location>
        <position position="263"/>
    </location>
    <ligand>
        <name>a divalent metal cation</name>
        <dbReference type="ChEBI" id="CHEBI:60240"/>
    </ligand>
</feature>
<feature type="binding site" evidence="14">
    <location>
        <begin position="277"/>
        <end position="279"/>
    </location>
    <ligand>
        <name>4-CDP-2-C-methyl-D-erythritol 2-phosphate</name>
        <dbReference type="ChEBI" id="CHEBI:57919"/>
    </ligand>
</feature>
<dbReference type="InterPro" id="IPR003526">
    <property type="entry name" value="MECDP_synthase"/>
</dbReference>
<proteinExistence type="inferred from homology"/>
<accession>A0ABZ2G4M7</accession>
<dbReference type="HAMAP" id="MF_01520">
    <property type="entry name" value="IspDF"/>
    <property type="match status" value="1"/>
</dbReference>
<dbReference type="Gene3D" id="3.30.1330.50">
    <property type="entry name" value="2-C-methyl-D-erythritol 2,4-cyclodiphosphate synthase"/>
    <property type="match status" value="1"/>
</dbReference>
<dbReference type="InterPro" id="IPR029044">
    <property type="entry name" value="Nucleotide-diphossugar_trans"/>
</dbReference>
<comment type="similarity">
    <text evidence="14">In the N-terminal section; belongs to the IspD/TarI cytidylyltransferase family. IspD subfamily.</text>
</comment>
<feature type="site" description="Transition state stabilizer" evidence="14">
    <location>
        <position position="23"/>
    </location>
</feature>
<dbReference type="RefSeq" id="WP_338504227.1">
    <property type="nucleotide sequence ID" value="NZ_CP145607.1"/>
</dbReference>
<evidence type="ECO:0000259" key="15">
    <source>
        <dbReference type="Pfam" id="PF02542"/>
    </source>
</evidence>
<keyword evidence="17" id="KW-1185">Reference proteome</keyword>
<keyword evidence="11 14" id="KW-0414">Isoprene biosynthesis</keyword>
<dbReference type="GO" id="GO:0050518">
    <property type="term" value="F:2-C-methyl-D-erythritol 4-phosphate cytidylyltransferase activity"/>
    <property type="evidence" value="ECO:0007669"/>
    <property type="project" value="UniProtKB-EC"/>
</dbReference>
<comment type="cofactor">
    <cofactor evidence="3 14">
        <name>a divalent metal cation</name>
        <dbReference type="ChEBI" id="CHEBI:60240"/>
    </cofactor>
</comment>
<comment type="catalytic activity">
    <reaction evidence="1 14">
        <text>4-CDP-2-C-methyl-D-erythritol 2-phosphate = 2-C-methyl-D-erythritol 2,4-cyclic diphosphate + CMP</text>
        <dbReference type="Rhea" id="RHEA:23864"/>
        <dbReference type="ChEBI" id="CHEBI:57919"/>
        <dbReference type="ChEBI" id="CHEBI:58483"/>
        <dbReference type="ChEBI" id="CHEBI:60377"/>
        <dbReference type="EC" id="4.6.1.12"/>
    </reaction>
</comment>
<keyword evidence="13 14" id="KW-0511">Multifunctional enzyme</keyword>
<evidence type="ECO:0000256" key="3">
    <source>
        <dbReference type="ARBA" id="ARBA00001968"/>
    </source>
</evidence>
<dbReference type="HAMAP" id="MF_00108">
    <property type="entry name" value="IspD"/>
    <property type="match status" value="1"/>
</dbReference>
<dbReference type="EC" id="2.7.7.60" evidence="14"/>
<dbReference type="InterPro" id="IPR034683">
    <property type="entry name" value="IspD/TarI"/>
</dbReference>
<keyword evidence="8 14" id="KW-0808">Transferase</keyword>
<name>A0ABZ2G4M7_9SPHN</name>
<dbReference type="PANTHER" id="PTHR43181:SF1">
    <property type="entry name" value="2-C-METHYL-D-ERYTHRITOL 2,4-CYCLODIPHOSPHATE SYNTHASE, CHLOROPLASTIC"/>
    <property type="match status" value="1"/>
</dbReference>
<feature type="region of interest" description="2-C-methyl-D-erythritol 4-phosphate cytidylyltransferase" evidence="14">
    <location>
        <begin position="1"/>
        <end position="223"/>
    </location>
</feature>
<organism evidence="16 17">
    <name type="scientific">Sphingomonas kaistensis</name>
    <dbReference type="NCBI Taxonomy" id="298708"/>
    <lineage>
        <taxon>Bacteria</taxon>
        <taxon>Pseudomonadati</taxon>
        <taxon>Pseudomonadota</taxon>
        <taxon>Alphaproteobacteria</taxon>
        <taxon>Sphingomonadales</taxon>
        <taxon>Sphingomonadaceae</taxon>
        <taxon>Sphingomonas</taxon>
    </lineage>
</organism>
<feature type="site" description="Transition state stabilizer" evidence="14">
    <location>
        <position position="255"/>
    </location>
</feature>
<comment type="caution">
    <text evidence="14">Lacks conserved residue(s) required for the propagation of feature annotation.</text>
</comment>
<feature type="binding site" evidence="14">
    <location>
        <position position="231"/>
    </location>
    <ligand>
        <name>a divalent metal cation</name>
        <dbReference type="ChEBI" id="CHEBI:60240"/>
    </ligand>
</feature>
<dbReference type="CDD" id="cd00554">
    <property type="entry name" value="MECDP_synthase"/>
    <property type="match status" value="1"/>
</dbReference>
<evidence type="ECO:0000313" key="16">
    <source>
        <dbReference type="EMBL" id="WWM70983.1"/>
    </source>
</evidence>
<evidence type="ECO:0000256" key="10">
    <source>
        <dbReference type="ARBA" id="ARBA00022723"/>
    </source>
</evidence>
<evidence type="ECO:0000256" key="7">
    <source>
        <dbReference type="ARBA" id="ARBA00009789"/>
    </source>
</evidence>
<dbReference type="InterPro" id="IPR036571">
    <property type="entry name" value="MECDP_synthase_sf"/>
</dbReference>
<comment type="function">
    <text evidence="14">Bifunctional enzyme that catalyzes the formation of 4-diphosphocytidyl-2-C-methyl-D-erythritol from CTP and 2-C-methyl-D-erythritol 4-phosphate (MEP) (IspD), and catalyzes the conversion of 4-diphosphocytidyl-2-C-methyl-D-erythritol 2-phosphate (CDP-ME2P) to 2-C-methyl-D-erythritol 2,4-cyclodiphosphate (ME-CPP) with a corresponding release of cytidine 5-monophosphate (CMP) (IspF).</text>
</comment>
<evidence type="ECO:0000256" key="8">
    <source>
        <dbReference type="ARBA" id="ARBA00022679"/>
    </source>
</evidence>
<evidence type="ECO:0000256" key="11">
    <source>
        <dbReference type="ARBA" id="ARBA00023229"/>
    </source>
</evidence>
<comment type="pathway">
    <text evidence="4 14">Isoprenoid biosynthesis; isopentenyl diphosphate biosynthesis via DXP pathway; isopentenyl diphosphate from 1-deoxy-D-xylulose 5-phosphate: step 4/6.</text>
</comment>
<feature type="domain" description="2-C-methyl-D-erythritol 2,4-cyclodiphosphate synthase" evidence="15">
    <location>
        <begin position="223"/>
        <end position="375"/>
    </location>
</feature>
<protein>
    <recommendedName>
        <fullName evidence="14">Bifunctional enzyme IspD/IspF</fullName>
    </recommendedName>
    <domain>
        <recommendedName>
            <fullName evidence="14">2-C-methyl-D-erythritol 4-phosphate cytidylyltransferase</fullName>
            <ecNumber evidence="14">2.7.7.60</ecNumber>
        </recommendedName>
        <alternativeName>
            <fullName evidence="14">4-diphosphocytidyl-2C-methyl-D-erythritol synthase</fullName>
        </alternativeName>
        <alternativeName>
            <fullName evidence="14">MEP cytidylyltransferase</fullName>
            <shortName evidence="14">MCT</shortName>
        </alternativeName>
    </domain>
    <domain>
        <recommendedName>
            <fullName evidence="14">2-C-methyl-D-erythritol 2,4-cyclodiphosphate synthase</fullName>
            <shortName evidence="14">MECDP-synthase</shortName>
            <shortName evidence="14">MECPP-synthase</shortName>
            <shortName evidence="14">MECPS</shortName>
            <ecNumber evidence="14">4.6.1.12</ecNumber>
        </recommendedName>
    </domain>
</protein>
<feature type="region of interest" description="2-C-methyl-D-erythritol 2,4-cyclodiphosphate synthase" evidence="14">
    <location>
        <begin position="223"/>
        <end position="379"/>
    </location>
</feature>
<comment type="catalytic activity">
    <reaction evidence="2 14">
        <text>2-C-methyl-D-erythritol 4-phosphate + CTP + H(+) = 4-CDP-2-C-methyl-D-erythritol + diphosphate</text>
        <dbReference type="Rhea" id="RHEA:13429"/>
        <dbReference type="ChEBI" id="CHEBI:15378"/>
        <dbReference type="ChEBI" id="CHEBI:33019"/>
        <dbReference type="ChEBI" id="CHEBI:37563"/>
        <dbReference type="ChEBI" id="CHEBI:57823"/>
        <dbReference type="ChEBI" id="CHEBI:58262"/>
        <dbReference type="EC" id="2.7.7.60"/>
    </reaction>
</comment>
<evidence type="ECO:0000256" key="13">
    <source>
        <dbReference type="ARBA" id="ARBA00023268"/>
    </source>
</evidence>
<dbReference type="GO" id="GO:0008685">
    <property type="term" value="F:2-C-methyl-D-erythritol 2,4-cyclodiphosphate synthase activity"/>
    <property type="evidence" value="ECO:0007669"/>
    <property type="project" value="UniProtKB-EC"/>
</dbReference>
<feature type="binding site" evidence="14">
    <location>
        <begin position="255"/>
        <end position="256"/>
    </location>
    <ligand>
        <name>4-CDP-2-C-methyl-D-erythritol 2-phosphate</name>
        <dbReference type="ChEBI" id="CHEBI:57919"/>
    </ligand>
</feature>
<comment type="pathway">
    <text evidence="5 14">Isoprenoid biosynthesis; isopentenyl diphosphate biosynthesis via DXP pathway; isopentenyl diphosphate from 1-deoxy-D-xylulose 5-phosphate: step 2/6.</text>
</comment>
<dbReference type="SUPFAM" id="SSF53448">
    <property type="entry name" value="Nucleotide-diphospho-sugar transferases"/>
    <property type="match status" value="1"/>
</dbReference>
<dbReference type="InterPro" id="IPR020555">
    <property type="entry name" value="MECDP_synthase_CS"/>
</dbReference>
<evidence type="ECO:0000313" key="17">
    <source>
        <dbReference type="Proteomes" id="UP001382935"/>
    </source>
</evidence>
<comment type="similarity">
    <text evidence="7">Belongs to the IspD/TarI cytidylyltransferase family. IspD subfamily.</text>
</comment>
<keyword evidence="9 14" id="KW-0548">Nucleotidyltransferase</keyword>
<feature type="site" description="Transition state stabilizer" evidence="14">
    <location>
        <position position="16"/>
    </location>
</feature>
<dbReference type="Pfam" id="PF02542">
    <property type="entry name" value="YgbB"/>
    <property type="match status" value="1"/>
</dbReference>
<dbReference type="EMBL" id="CP145607">
    <property type="protein sequence ID" value="WWM70983.1"/>
    <property type="molecule type" value="Genomic_DNA"/>
</dbReference>
<dbReference type="NCBIfam" id="TIGR00453">
    <property type="entry name" value="ispD"/>
    <property type="match status" value="1"/>
</dbReference>
<dbReference type="HAMAP" id="MF_00107">
    <property type="entry name" value="IspF"/>
    <property type="match status" value="1"/>
</dbReference>
<evidence type="ECO:0000256" key="4">
    <source>
        <dbReference type="ARBA" id="ARBA00004709"/>
    </source>
</evidence>
<evidence type="ECO:0000256" key="2">
    <source>
        <dbReference type="ARBA" id="ARBA00001282"/>
    </source>
</evidence>
<dbReference type="SUPFAM" id="SSF69765">
    <property type="entry name" value="IpsF-like"/>
    <property type="match status" value="1"/>
</dbReference>
<dbReference type="InterPro" id="IPR001228">
    <property type="entry name" value="IspD"/>
</dbReference>
<comment type="similarity">
    <text evidence="14">In the C-terminal section; belongs to the IspF family.</text>
</comment>
<dbReference type="Proteomes" id="UP001382935">
    <property type="component" value="Chromosome"/>
</dbReference>
<evidence type="ECO:0000256" key="6">
    <source>
        <dbReference type="ARBA" id="ARBA00008480"/>
    </source>
</evidence>
<evidence type="ECO:0000256" key="14">
    <source>
        <dbReference type="HAMAP-Rule" id="MF_01520"/>
    </source>
</evidence>